<protein>
    <recommendedName>
        <fullName evidence="8">RTA1-domain-containing protein</fullName>
    </recommendedName>
</protein>
<evidence type="ECO:0008006" key="8">
    <source>
        <dbReference type="Google" id="ProtNLM"/>
    </source>
</evidence>
<dbReference type="InterPro" id="IPR007568">
    <property type="entry name" value="RTA1"/>
</dbReference>
<reference evidence="6" key="1">
    <citation type="submission" date="2021-07" db="EMBL/GenBank/DDBJ databases">
        <authorList>
            <person name="Branca A.L. A."/>
        </authorList>
    </citation>
    <scope>NUCLEOTIDE SEQUENCE</scope>
</reference>
<keyword evidence="3 5" id="KW-1133">Transmembrane helix</keyword>
<feature type="transmembrane region" description="Helical" evidence="5">
    <location>
        <begin position="58"/>
        <end position="78"/>
    </location>
</feature>
<dbReference type="GO" id="GO:0000324">
    <property type="term" value="C:fungal-type vacuole"/>
    <property type="evidence" value="ECO:0007669"/>
    <property type="project" value="TreeGrafter"/>
</dbReference>
<accession>A0A9W4K924</accession>
<evidence type="ECO:0000256" key="2">
    <source>
        <dbReference type="ARBA" id="ARBA00022692"/>
    </source>
</evidence>
<sequence length="309" mass="34221">MLITRDGAPIECTEVTPECPIEGTIYGYAPNFAANIAFCAIFGILCLAQLVQLLKWRMWSFGIAVVLGAVSEVIGYVGRLMLHSNAYSAIGFETQICTLTLAPAFWSAAIYLTLKHKVNLFGRQYSVLKAEWYPYIFVTCDLLSLILQGTGGGLAATANTPDDTSLGSDIMLAGIIWQVITLTVFGLLWAQYFWRVKKAQAHHLSLDDENVWVRKNFWIFCGGILVAFLTTYARCVYRIVEMAGGWRNSVMQDEPTFIIFESVMCAVAVLALSITHPGHFFKHMNGKYATVNTEDSISLQVKSVQGSLV</sequence>
<dbReference type="PANTHER" id="PTHR31465:SF8">
    <property type="entry name" value="DOMAIN PROTEIN, PUTATIVE (AFU_ORTHOLOGUE AFUA_6G14140)-RELATED"/>
    <property type="match status" value="1"/>
</dbReference>
<evidence type="ECO:0000256" key="5">
    <source>
        <dbReference type="SAM" id="Phobius"/>
    </source>
</evidence>
<proteinExistence type="predicted"/>
<evidence type="ECO:0000256" key="1">
    <source>
        <dbReference type="ARBA" id="ARBA00004141"/>
    </source>
</evidence>
<dbReference type="OrthoDB" id="1844152at2759"/>
<feature type="transmembrane region" description="Helical" evidence="5">
    <location>
        <begin position="32"/>
        <end position="51"/>
    </location>
</feature>
<name>A0A9W4K924_9EURO</name>
<feature type="transmembrane region" description="Helical" evidence="5">
    <location>
        <begin position="217"/>
        <end position="237"/>
    </location>
</feature>
<comment type="subcellular location">
    <subcellularLocation>
        <location evidence="1">Membrane</location>
        <topology evidence="1">Multi-pass membrane protein</topology>
    </subcellularLocation>
</comment>
<feature type="transmembrane region" description="Helical" evidence="5">
    <location>
        <begin position="257"/>
        <end position="275"/>
    </location>
</feature>
<keyword evidence="4 5" id="KW-0472">Membrane</keyword>
<dbReference type="EMBL" id="CAJVRC010000839">
    <property type="protein sequence ID" value="CAG8888718.1"/>
    <property type="molecule type" value="Genomic_DNA"/>
</dbReference>
<dbReference type="GO" id="GO:0005886">
    <property type="term" value="C:plasma membrane"/>
    <property type="evidence" value="ECO:0007669"/>
    <property type="project" value="TreeGrafter"/>
</dbReference>
<evidence type="ECO:0000313" key="6">
    <source>
        <dbReference type="EMBL" id="CAG8888718.1"/>
    </source>
</evidence>
<organism evidence="6 7">
    <name type="scientific">Penicillium egyptiacum</name>
    <dbReference type="NCBI Taxonomy" id="1303716"/>
    <lineage>
        <taxon>Eukaryota</taxon>
        <taxon>Fungi</taxon>
        <taxon>Dikarya</taxon>
        <taxon>Ascomycota</taxon>
        <taxon>Pezizomycotina</taxon>
        <taxon>Eurotiomycetes</taxon>
        <taxon>Eurotiomycetidae</taxon>
        <taxon>Eurotiales</taxon>
        <taxon>Aspergillaceae</taxon>
        <taxon>Penicillium</taxon>
    </lineage>
</organism>
<dbReference type="AlphaFoldDB" id="A0A9W4K924"/>
<evidence type="ECO:0000256" key="4">
    <source>
        <dbReference type="ARBA" id="ARBA00023136"/>
    </source>
</evidence>
<keyword evidence="2 5" id="KW-0812">Transmembrane</keyword>
<feature type="transmembrane region" description="Helical" evidence="5">
    <location>
        <begin position="90"/>
        <end position="114"/>
    </location>
</feature>
<evidence type="ECO:0000313" key="7">
    <source>
        <dbReference type="Proteomes" id="UP001154252"/>
    </source>
</evidence>
<comment type="caution">
    <text evidence="6">The sequence shown here is derived from an EMBL/GenBank/DDBJ whole genome shotgun (WGS) entry which is preliminary data.</text>
</comment>
<dbReference type="Proteomes" id="UP001154252">
    <property type="component" value="Unassembled WGS sequence"/>
</dbReference>
<gene>
    <name evidence="6" type="ORF">PEGY_LOCUS1753</name>
</gene>
<keyword evidence="7" id="KW-1185">Reference proteome</keyword>
<evidence type="ECO:0000256" key="3">
    <source>
        <dbReference type="ARBA" id="ARBA00022989"/>
    </source>
</evidence>
<feature type="transmembrane region" description="Helical" evidence="5">
    <location>
        <begin position="175"/>
        <end position="196"/>
    </location>
</feature>
<dbReference type="PANTHER" id="PTHR31465">
    <property type="entry name" value="PROTEIN RTA1-RELATED"/>
    <property type="match status" value="1"/>
</dbReference>
<feature type="transmembrane region" description="Helical" evidence="5">
    <location>
        <begin position="135"/>
        <end position="155"/>
    </location>
</feature>
<dbReference type="Pfam" id="PF04479">
    <property type="entry name" value="RTA1"/>
    <property type="match status" value="1"/>
</dbReference>